<sequence length="106" mass="12044">MKWAWAASAQRTNRVSGYDWSRTPVVLSESFARNAPVSSRPLGCLYFVQFGEMMASMMIYHVSNSTSKSLVTDDILTYDMGIDIERFMLPSKSPNTSPKYSRDPLY</sequence>
<dbReference type="RefSeq" id="XP_056791403.1">
    <property type="nucleotide sequence ID" value="XM_056933862.1"/>
</dbReference>
<organism evidence="1 2">
    <name type="scientific">Penicillium diatomitis</name>
    <dbReference type="NCBI Taxonomy" id="2819901"/>
    <lineage>
        <taxon>Eukaryota</taxon>
        <taxon>Fungi</taxon>
        <taxon>Dikarya</taxon>
        <taxon>Ascomycota</taxon>
        <taxon>Pezizomycotina</taxon>
        <taxon>Eurotiomycetes</taxon>
        <taxon>Eurotiomycetidae</taxon>
        <taxon>Eurotiales</taxon>
        <taxon>Aspergillaceae</taxon>
        <taxon>Penicillium</taxon>
    </lineage>
</organism>
<evidence type="ECO:0000313" key="2">
    <source>
        <dbReference type="Proteomes" id="UP001148312"/>
    </source>
</evidence>
<protein>
    <submittedName>
        <fullName evidence="1">Uncharacterized protein</fullName>
    </submittedName>
</protein>
<gene>
    <name evidence="1" type="ORF">N7539_004260</name>
</gene>
<reference evidence="1" key="1">
    <citation type="submission" date="2022-12" db="EMBL/GenBank/DDBJ databases">
        <authorList>
            <person name="Petersen C."/>
        </authorList>
    </citation>
    <scope>NUCLEOTIDE SEQUENCE</scope>
    <source>
        <strain evidence="1">IBT 30728</strain>
    </source>
</reference>
<accession>A0A9X0BY30</accession>
<evidence type="ECO:0000313" key="1">
    <source>
        <dbReference type="EMBL" id="KAJ5489370.1"/>
    </source>
</evidence>
<proteinExistence type="predicted"/>
<dbReference type="AlphaFoldDB" id="A0A9X0BY30"/>
<reference evidence="1" key="2">
    <citation type="journal article" date="2023" name="IMA Fungus">
        <title>Comparative genomic study of the Penicillium genus elucidates a diverse pangenome and 15 lateral gene transfer events.</title>
        <authorList>
            <person name="Petersen C."/>
            <person name="Sorensen T."/>
            <person name="Nielsen M.R."/>
            <person name="Sondergaard T.E."/>
            <person name="Sorensen J.L."/>
            <person name="Fitzpatrick D.A."/>
            <person name="Frisvad J.C."/>
            <person name="Nielsen K.L."/>
        </authorList>
    </citation>
    <scope>NUCLEOTIDE SEQUENCE</scope>
    <source>
        <strain evidence="1">IBT 30728</strain>
    </source>
</reference>
<comment type="caution">
    <text evidence="1">The sequence shown here is derived from an EMBL/GenBank/DDBJ whole genome shotgun (WGS) entry which is preliminary data.</text>
</comment>
<dbReference type="GeneID" id="81624111"/>
<dbReference type="Proteomes" id="UP001148312">
    <property type="component" value="Unassembled WGS sequence"/>
</dbReference>
<keyword evidence="2" id="KW-1185">Reference proteome</keyword>
<dbReference type="EMBL" id="JAPWDQ010000004">
    <property type="protein sequence ID" value="KAJ5489370.1"/>
    <property type="molecule type" value="Genomic_DNA"/>
</dbReference>
<name>A0A9X0BY30_9EURO</name>